<dbReference type="EMBL" id="AP018553">
    <property type="protein sequence ID" value="BBD73527.1"/>
    <property type="molecule type" value="Genomic_DNA"/>
</dbReference>
<name>A0A348B5S5_9CREN</name>
<organism evidence="1 3">
    <name type="scientific">Sulfodiicoccus acidiphilus</name>
    <dbReference type="NCBI Taxonomy" id="1670455"/>
    <lineage>
        <taxon>Archaea</taxon>
        <taxon>Thermoproteota</taxon>
        <taxon>Thermoprotei</taxon>
        <taxon>Sulfolobales</taxon>
        <taxon>Sulfolobaceae</taxon>
        <taxon>Sulfodiicoccus</taxon>
    </lineage>
</organism>
<reference evidence="1" key="3">
    <citation type="journal article" date="2019" name="BMC Res. Notes">
        <title>Complete genome sequence of the Sulfodiicoccus acidiphilus strain HS-1T, the first crenarchaeon that lacks polB3, isolated from an acidic hot spring in Ohwaku-dani, Hakone, Japan.</title>
        <authorList>
            <person name="Sakai H.D."/>
            <person name="Kurosawa N."/>
        </authorList>
    </citation>
    <scope>NUCLEOTIDE SEQUENCE</scope>
    <source>
        <strain evidence="1">HS-1</strain>
    </source>
</reference>
<proteinExistence type="predicted"/>
<dbReference type="Proteomes" id="UP000276741">
    <property type="component" value="Chromosome"/>
</dbReference>
<dbReference type="KEGG" id="sacd:HS1genome_1916"/>
<evidence type="ECO:0000313" key="2">
    <source>
        <dbReference type="EMBL" id="GGT92522.1"/>
    </source>
</evidence>
<sequence>MNMLINVGLVVKQGSYIRKGRLDYKPELLHLELRKRCSVSERGDRALSVRHVAVSLSDGLSERLVESARFHAKDGAKVVRPTAIRRFDPTDPARKGGAKWEVRERGPKLVRLAAVFEPPLKVGEVVSYGLNTWDMGYFPLTVRELRERYNMDSSMEGIAVGQPALHVELEVQFPWRPRDLRAVRAAVVTNSGPHEFEPIKCEHRLVEGERSATLETWNPPRGMYFVAWRPPDD</sequence>
<evidence type="ECO:0000313" key="1">
    <source>
        <dbReference type="EMBL" id="BBD73527.1"/>
    </source>
</evidence>
<accession>A0A348B5S5</accession>
<gene>
    <name evidence="2" type="ORF">GCM10007116_07840</name>
    <name evidence="1" type="ORF">HS1genome_1916</name>
</gene>
<protein>
    <submittedName>
        <fullName evidence="1">Uncharacterized protein</fullName>
    </submittedName>
</protein>
<keyword evidence="3" id="KW-1185">Reference proteome</keyword>
<dbReference type="EMBL" id="BMQS01000006">
    <property type="protein sequence ID" value="GGT92522.1"/>
    <property type="molecule type" value="Genomic_DNA"/>
</dbReference>
<dbReference type="Proteomes" id="UP000616143">
    <property type="component" value="Unassembled WGS sequence"/>
</dbReference>
<reference evidence="3" key="2">
    <citation type="submission" date="2018-04" db="EMBL/GenBank/DDBJ databases">
        <title>Complete genome sequence of Sulfodiicoccus acidiphilus strain HS-1.</title>
        <authorList>
            <person name="Sakai H.D."/>
            <person name="Kurosawa N."/>
        </authorList>
    </citation>
    <scope>NUCLEOTIDE SEQUENCE [LARGE SCALE GENOMIC DNA]</scope>
    <source>
        <strain evidence="3">HS-1</strain>
    </source>
</reference>
<reference evidence="2" key="1">
    <citation type="journal article" date="2014" name="Int. J. Syst. Evol. Microbiol.">
        <title>Complete genome sequence of Corynebacterium casei LMG S-19264T (=DSM 44701T), isolated from a smear-ripened cheese.</title>
        <authorList>
            <consortium name="US DOE Joint Genome Institute (JGI-PGF)"/>
            <person name="Walter F."/>
            <person name="Albersmeier A."/>
            <person name="Kalinowski J."/>
            <person name="Ruckert C."/>
        </authorList>
    </citation>
    <scope>NUCLEOTIDE SEQUENCE</scope>
    <source>
        <strain evidence="2">JCM 31740</strain>
    </source>
</reference>
<evidence type="ECO:0000313" key="3">
    <source>
        <dbReference type="Proteomes" id="UP000276741"/>
    </source>
</evidence>
<reference evidence="2" key="4">
    <citation type="submission" date="2020-09" db="EMBL/GenBank/DDBJ databases">
        <authorList>
            <person name="Sun Q."/>
            <person name="Ohkuma M."/>
        </authorList>
    </citation>
    <scope>NUCLEOTIDE SEQUENCE</scope>
    <source>
        <strain evidence="2">JCM 31740</strain>
    </source>
</reference>
<dbReference type="AlphaFoldDB" id="A0A348B5S5"/>